<dbReference type="Gene3D" id="3.30.160.20">
    <property type="match status" value="1"/>
</dbReference>
<sequence length="357" mass="40128">MDSRRPDKRRPDREYQHSAKKPRLETTQSQHRQQHNGNGNSHSFTHPHYGQNGPSPSYTKPKASQKARYNPTTPGPTLKGPLPPLPPISEAYAKPTFTHPSRAPREHSLQGRPTTDPNTMQSYDRLEFLGDAYLEVIATRLIFSRYPSLPPGQMSSLRERMVRNSTLAAFSVAYGFDKRLDVDHTSMAEWRRDAQTKVHGDVLEAYVAAVVLSDAQDGFRAAEEWLTELWAPMLEGEEGKPADDAWKERLFTRVGYKGVKLAYVEERPMFMGKGVETYFVGVYLTGWGYENQLLGSGQALSKKAAGMEAARKALEEGDEALLQEIDVLKAEAMKKDQEEREAKALEKEKESGKDSGD</sequence>
<dbReference type="AlphaFoldDB" id="W2RZK5"/>
<evidence type="ECO:0000256" key="1">
    <source>
        <dbReference type="ARBA" id="ARBA00022884"/>
    </source>
</evidence>
<dbReference type="GO" id="GO:0034475">
    <property type="term" value="P:U4 snRNA 3'-end processing"/>
    <property type="evidence" value="ECO:0007669"/>
    <property type="project" value="TreeGrafter"/>
</dbReference>
<dbReference type="FunCoup" id="W2RZK5">
    <property type="interactions" value="234"/>
</dbReference>
<feature type="compositionally biased region" description="Low complexity" evidence="2">
    <location>
        <begin position="71"/>
        <end position="80"/>
    </location>
</feature>
<accession>W2RZK5</accession>
<gene>
    <name evidence="4" type="ORF">HMPREF1541_03054</name>
</gene>
<dbReference type="GO" id="GO:0006364">
    <property type="term" value="P:rRNA processing"/>
    <property type="evidence" value="ECO:0007669"/>
    <property type="project" value="TreeGrafter"/>
</dbReference>
<dbReference type="PROSITE" id="PS50142">
    <property type="entry name" value="RNASE_3_2"/>
    <property type="match status" value="1"/>
</dbReference>
<dbReference type="EMBL" id="KB822719">
    <property type="protein sequence ID" value="ETN41119.1"/>
    <property type="molecule type" value="Genomic_DNA"/>
</dbReference>
<dbReference type="Pfam" id="PF00636">
    <property type="entry name" value="Ribonuclease_3"/>
    <property type="match status" value="1"/>
</dbReference>
<evidence type="ECO:0000313" key="4">
    <source>
        <dbReference type="EMBL" id="ETN41119.1"/>
    </source>
</evidence>
<dbReference type="SMART" id="SM00535">
    <property type="entry name" value="RIBOc"/>
    <property type="match status" value="1"/>
</dbReference>
<keyword evidence="5" id="KW-1185">Reference proteome</keyword>
<dbReference type="VEuPathDB" id="FungiDB:HMPREF1541_03054"/>
<dbReference type="GO" id="GO:0004525">
    <property type="term" value="F:ribonuclease III activity"/>
    <property type="evidence" value="ECO:0007669"/>
    <property type="project" value="InterPro"/>
</dbReference>
<dbReference type="GO" id="GO:0005654">
    <property type="term" value="C:nucleoplasm"/>
    <property type="evidence" value="ECO:0007669"/>
    <property type="project" value="TreeGrafter"/>
</dbReference>
<feature type="compositionally biased region" description="Basic and acidic residues" evidence="2">
    <location>
        <begin position="1"/>
        <end position="17"/>
    </location>
</feature>
<feature type="compositionally biased region" description="Polar residues" evidence="2">
    <location>
        <begin position="111"/>
        <end position="120"/>
    </location>
</feature>
<dbReference type="CDD" id="cd00593">
    <property type="entry name" value="RIBOc"/>
    <property type="match status" value="1"/>
</dbReference>
<dbReference type="Gene3D" id="1.10.1520.10">
    <property type="entry name" value="Ribonuclease III domain"/>
    <property type="match status" value="1"/>
</dbReference>
<feature type="region of interest" description="Disordered" evidence="2">
    <location>
        <begin position="336"/>
        <end position="357"/>
    </location>
</feature>
<dbReference type="GO" id="GO:0006369">
    <property type="term" value="P:termination of RNA polymerase II transcription"/>
    <property type="evidence" value="ECO:0007669"/>
    <property type="project" value="TreeGrafter"/>
</dbReference>
<organism evidence="4 5">
    <name type="scientific">Cyphellophora europaea (strain CBS 101466)</name>
    <name type="common">Phialophora europaea</name>
    <dbReference type="NCBI Taxonomy" id="1220924"/>
    <lineage>
        <taxon>Eukaryota</taxon>
        <taxon>Fungi</taxon>
        <taxon>Dikarya</taxon>
        <taxon>Ascomycota</taxon>
        <taxon>Pezizomycotina</taxon>
        <taxon>Eurotiomycetes</taxon>
        <taxon>Chaetothyriomycetidae</taxon>
        <taxon>Chaetothyriales</taxon>
        <taxon>Cyphellophoraceae</taxon>
        <taxon>Cyphellophora</taxon>
    </lineage>
</organism>
<evidence type="ECO:0000313" key="5">
    <source>
        <dbReference type="Proteomes" id="UP000030752"/>
    </source>
</evidence>
<evidence type="ECO:0000259" key="3">
    <source>
        <dbReference type="PROSITE" id="PS50142"/>
    </source>
</evidence>
<dbReference type="PROSITE" id="PS00517">
    <property type="entry name" value="RNASE_3_1"/>
    <property type="match status" value="1"/>
</dbReference>
<feature type="compositionally biased region" description="Polar residues" evidence="2">
    <location>
        <begin position="25"/>
        <end position="44"/>
    </location>
</feature>
<proteinExistence type="predicted"/>
<dbReference type="STRING" id="1220924.W2RZK5"/>
<dbReference type="HOGENOM" id="CLU_048162_0_0_1"/>
<dbReference type="PANTHER" id="PTHR11207">
    <property type="entry name" value="RIBONUCLEASE III"/>
    <property type="match status" value="1"/>
</dbReference>
<dbReference type="GO" id="GO:0003723">
    <property type="term" value="F:RNA binding"/>
    <property type="evidence" value="ECO:0007669"/>
    <property type="project" value="UniProtKB-KW"/>
</dbReference>
<dbReference type="InterPro" id="IPR000999">
    <property type="entry name" value="RNase_III_dom"/>
</dbReference>
<protein>
    <recommendedName>
        <fullName evidence="3">RNase III domain-containing protein</fullName>
    </recommendedName>
</protein>
<keyword evidence="1" id="KW-0694">RNA-binding</keyword>
<evidence type="ECO:0000256" key="2">
    <source>
        <dbReference type="SAM" id="MobiDB-lite"/>
    </source>
</evidence>
<dbReference type="GeneID" id="19970393"/>
<dbReference type="eggNOG" id="KOG1817">
    <property type="taxonomic scope" value="Eukaryota"/>
</dbReference>
<dbReference type="SUPFAM" id="SSF69065">
    <property type="entry name" value="RNase III domain-like"/>
    <property type="match status" value="1"/>
</dbReference>
<dbReference type="InterPro" id="IPR036389">
    <property type="entry name" value="RNase_III_sf"/>
</dbReference>
<dbReference type="SUPFAM" id="SSF54768">
    <property type="entry name" value="dsRNA-binding domain-like"/>
    <property type="match status" value="1"/>
</dbReference>
<dbReference type="OrthoDB" id="2392202at2759"/>
<name>W2RZK5_CYPE1</name>
<dbReference type="InParanoid" id="W2RZK5"/>
<dbReference type="Proteomes" id="UP000030752">
    <property type="component" value="Unassembled WGS sequence"/>
</dbReference>
<feature type="region of interest" description="Disordered" evidence="2">
    <location>
        <begin position="1"/>
        <end position="120"/>
    </location>
</feature>
<dbReference type="RefSeq" id="XP_008715628.1">
    <property type="nucleotide sequence ID" value="XM_008717406.1"/>
</dbReference>
<dbReference type="PANTHER" id="PTHR11207:SF0">
    <property type="entry name" value="RIBONUCLEASE 3"/>
    <property type="match status" value="1"/>
</dbReference>
<reference evidence="4 5" key="1">
    <citation type="submission" date="2013-03" db="EMBL/GenBank/DDBJ databases">
        <title>The Genome Sequence of Phialophora europaea CBS 101466.</title>
        <authorList>
            <consortium name="The Broad Institute Genomics Platform"/>
            <person name="Cuomo C."/>
            <person name="de Hoog S."/>
            <person name="Gorbushina A."/>
            <person name="Walker B."/>
            <person name="Young S.K."/>
            <person name="Zeng Q."/>
            <person name="Gargeya S."/>
            <person name="Fitzgerald M."/>
            <person name="Haas B."/>
            <person name="Abouelleil A."/>
            <person name="Allen A.W."/>
            <person name="Alvarado L."/>
            <person name="Arachchi H.M."/>
            <person name="Berlin A.M."/>
            <person name="Chapman S.B."/>
            <person name="Gainer-Dewar J."/>
            <person name="Goldberg J."/>
            <person name="Griggs A."/>
            <person name="Gujja S."/>
            <person name="Hansen M."/>
            <person name="Howarth C."/>
            <person name="Imamovic A."/>
            <person name="Ireland A."/>
            <person name="Larimer J."/>
            <person name="McCowan C."/>
            <person name="Murphy C."/>
            <person name="Pearson M."/>
            <person name="Poon T.W."/>
            <person name="Priest M."/>
            <person name="Roberts A."/>
            <person name="Saif S."/>
            <person name="Shea T."/>
            <person name="Sisk P."/>
            <person name="Sykes S."/>
            <person name="Wortman J."/>
            <person name="Nusbaum C."/>
            <person name="Birren B."/>
        </authorList>
    </citation>
    <scope>NUCLEOTIDE SEQUENCE [LARGE SCALE GENOMIC DNA]</scope>
    <source>
        <strain evidence="4 5">CBS 101466</strain>
    </source>
</reference>
<feature type="domain" description="RNase III" evidence="3">
    <location>
        <begin position="97"/>
        <end position="215"/>
    </location>
</feature>